<sequence length="160" mass="18073">MLYSLFLVPLLSLLVMPVPSHAWSRPLWYQVGLDLQPWGCQPNGLDGCRSSLGCPGYWMALGGSRIYPVAGITITTTMMLVISRMMFQRWRSQVIKDQLPQVTPSPCRHWKRQVAVVSDRTLVLRVLHMLDAILLHIEGHLQRLASQEQIQIKGTPTQSG</sequence>
<dbReference type="RefSeq" id="XP_005348005.1">
    <property type="nucleotide sequence ID" value="XM_005347948.2"/>
</dbReference>
<dbReference type="Proteomes" id="UP000694915">
    <property type="component" value="Chromosome 5"/>
</dbReference>
<keyword evidence="1" id="KW-0472">Membrane</keyword>
<proteinExistence type="predicted"/>
<name>E0V8A0_MICOH</name>
<dbReference type="Pfam" id="PF15098">
    <property type="entry name" value="TMEM89"/>
    <property type="match status" value="1"/>
</dbReference>
<keyword evidence="4" id="KW-1185">Reference proteome</keyword>
<evidence type="ECO:0000313" key="3">
    <source>
        <dbReference type="EMBL" id="ADN07498.1"/>
    </source>
</evidence>
<dbReference type="PANTHER" id="PTHR37869:SF1">
    <property type="entry name" value="TRANSMEMBRANE PROTEIN 89"/>
    <property type="match status" value="1"/>
</dbReference>
<dbReference type="InterPro" id="IPR028069">
    <property type="entry name" value="TMEM89"/>
</dbReference>
<keyword evidence="2" id="KW-0732">Signal</keyword>
<feature type="transmembrane region" description="Helical" evidence="1">
    <location>
        <begin position="66"/>
        <end position="87"/>
    </location>
</feature>
<dbReference type="CTD" id="440955"/>
<feature type="chain" id="PRO_5007652728" evidence="2">
    <location>
        <begin position="23"/>
        <end position="160"/>
    </location>
</feature>
<organism evidence="3">
    <name type="scientific">Microtus ochrogaster</name>
    <name type="common">Prairie vole</name>
    <dbReference type="NCBI Taxonomy" id="79684"/>
    <lineage>
        <taxon>Eukaryota</taxon>
        <taxon>Metazoa</taxon>
        <taxon>Chordata</taxon>
        <taxon>Craniata</taxon>
        <taxon>Vertebrata</taxon>
        <taxon>Euteleostomi</taxon>
        <taxon>Mammalia</taxon>
        <taxon>Eutheria</taxon>
        <taxon>Euarchontoglires</taxon>
        <taxon>Glires</taxon>
        <taxon>Rodentia</taxon>
        <taxon>Myomorpha</taxon>
        <taxon>Muroidea</taxon>
        <taxon>Cricetidae</taxon>
        <taxon>Arvicolinae</taxon>
        <taxon>Microtus</taxon>
    </lineage>
</organism>
<feature type="signal peptide" evidence="2">
    <location>
        <begin position="1"/>
        <end position="22"/>
    </location>
</feature>
<evidence type="ECO:0000256" key="2">
    <source>
        <dbReference type="SAM" id="SignalP"/>
    </source>
</evidence>
<protein>
    <submittedName>
        <fullName evidence="3 5">Transmembrane protein 89</fullName>
    </submittedName>
</protein>
<evidence type="ECO:0000313" key="4">
    <source>
        <dbReference type="Proteomes" id="UP000694915"/>
    </source>
</evidence>
<dbReference type="OrthoDB" id="9833607at2759"/>
<keyword evidence="1 3" id="KW-0812">Transmembrane</keyword>
<keyword evidence="1" id="KW-1133">Transmembrane helix</keyword>
<gene>
    <name evidence="3" type="primary">TMEM89</name>
    <name evidence="5" type="synonym">Tmem89</name>
</gene>
<dbReference type="EMBL" id="DP001222">
    <property type="protein sequence ID" value="ADN07505.1"/>
    <property type="molecule type" value="Genomic_DNA"/>
</dbReference>
<accession>E0V8A0</accession>
<dbReference type="GeneID" id="101998005"/>
<dbReference type="AlphaFoldDB" id="E0V8A0"/>
<evidence type="ECO:0000256" key="1">
    <source>
        <dbReference type="SAM" id="Phobius"/>
    </source>
</evidence>
<reference evidence="3" key="1">
    <citation type="submission" date="2010-09" db="EMBL/GenBank/DDBJ databases">
        <title>NISC Comparative Sequencing Initiative.</title>
        <authorList>
            <person name="Benjamin B."/>
            <person name="Blakesley R.W."/>
            <person name="Bouffard G.G."/>
            <person name="Brooks S."/>
            <person name="Chodroff R."/>
            <person name="Chu G."/>
            <person name="Chub I."/>
            <person name="Coleman H."/>
            <person name="Fuksenko T."/>
            <person name="Gestole M."/>
            <person name="Gregory M."/>
            <person name="Guan X."/>
            <person name="Gupta J."/>
            <person name="Gurson N."/>
            <person name="Han J."/>
            <person name="Hansen N."/>
            <person name="Hargrove A."/>
            <person name="Hines-Harris K."/>
            <person name="Ho S.-L."/>
            <person name="Hu P."/>
            <person name="Hurle B."/>
            <person name="Idol J.R."/>
            <person name="Johnson T."/>
            <person name="Kwong P."/>
            <person name="Lee-Lin S.-Q."/>
            <person name="Legaspi R."/>
            <person name="Lovett S."/>
            <person name="Madden M."/>
            <person name="Maduro Q.L."/>
            <person name="Maduro V.B."/>
            <person name="Margulies E.H."/>
            <person name="Masiello C."/>
            <person name="Maskeri B."/>
            <person name="McDowell J."/>
            <person name="Montemayor C."/>
            <person name="Mullikin J.C."/>
            <person name="Myrick J."/>
            <person name="Palumbo A."/>
            <person name="Park M."/>
            <person name="Prasad A."/>
            <person name="Ramsahoye C."/>
            <person name="Reddix-Dugue N."/>
            <person name="Riebow N."/>
            <person name="Schandler K."/>
            <person name="Schmidt B."/>
            <person name="Schueler M.G."/>
            <person name="Sison C."/>
            <person name="Smith L."/>
            <person name="Stantripop S."/>
            <person name="Thomas J.W."/>
            <person name="Thomas P.J."/>
            <person name="Tsipouri V."/>
            <person name="Young A."/>
            <person name="Green E.D."/>
        </authorList>
    </citation>
    <scope>NUCLEOTIDE SEQUENCE</scope>
</reference>
<reference evidence="5" key="2">
    <citation type="submission" date="2025-05" db="UniProtKB">
        <authorList>
            <consortium name="RefSeq"/>
        </authorList>
    </citation>
    <scope>IDENTIFICATION</scope>
</reference>
<dbReference type="EMBL" id="DP001221">
    <property type="protein sequence ID" value="ADN07498.1"/>
    <property type="molecule type" value="Genomic_DNA"/>
</dbReference>
<dbReference type="PANTHER" id="PTHR37869">
    <property type="entry name" value="TRANSMEMBRANE PROTEIN 89"/>
    <property type="match status" value="1"/>
</dbReference>
<evidence type="ECO:0000313" key="5">
    <source>
        <dbReference type="RefSeq" id="XP_005348005.1"/>
    </source>
</evidence>